<dbReference type="Proteomes" id="UP000308539">
    <property type="component" value="Unassembled WGS sequence"/>
</dbReference>
<dbReference type="RefSeq" id="WP_025220161.1">
    <property type="nucleotide sequence ID" value="NZ_CP006837.1"/>
</dbReference>
<reference evidence="2 3" key="1">
    <citation type="submission" date="2019-04" db="EMBL/GenBank/DDBJ databases">
        <title>Lysinibacillus genome sequencing.</title>
        <authorList>
            <person name="Dunlap C."/>
        </authorList>
    </citation>
    <scope>NUCLEOTIDE SEQUENCE [LARGE SCALE GENOMIC DNA]</scope>
    <source>
        <strain evidence="2 3">NBRC 109424</strain>
    </source>
</reference>
<dbReference type="Gene3D" id="3.90.75.20">
    <property type="match status" value="1"/>
</dbReference>
<accession>A0ABY2TCR3</accession>
<dbReference type="Pfam" id="PF07463">
    <property type="entry name" value="NUMOD4"/>
    <property type="match status" value="1"/>
</dbReference>
<dbReference type="SUPFAM" id="SSF54060">
    <property type="entry name" value="His-Me finger endonucleases"/>
    <property type="match status" value="1"/>
</dbReference>
<keyword evidence="3" id="KW-1185">Reference proteome</keyword>
<name>A0ABY2TCR3_9BACI</name>
<feature type="domain" description="HNH nuclease" evidence="1">
    <location>
        <begin position="63"/>
        <end position="111"/>
    </location>
</feature>
<dbReference type="GO" id="GO:0004519">
    <property type="term" value="F:endonuclease activity"/>
    <property type="evidence" value="ECO:0007669"/>
    <property type="project" value="UniProtKB-KW"/>
</dbReference>
<evidence type="ECO:0000313" key="2">
    <source>
        <dbReference type="EMBL" id="TKI66092.1"/>
    </source>
</evidence>
<dbReference type="Pfam" id="PF13392">
    <property type="entry name" value="HNH_3"/>
    <property type="match status" value="1"/>
</dbReference>
<gene>
    <name evidence="2" type="ORF">FC752_05875</name>
</gene>
<dbReference type="InterPro" id="IPR010902">
    <property type="entry name" value="NUMOD4"/>
</dbReference>
<evidence type="ECO:0000259" key="1">
    <source>
        <dbReference type="SMART" id="SM00507"/>
    </source>
</evidence>
<organism evidence="2 3">
    <name type="scientific">Lysinibacillus varians</name>
    <dbReference type="NCBI Taxonomy" id="1145276"/>
    <lineage>
        <taxon>Bacteria</taxon>
        <taxon>Bacillati</taxon>
        <taxon>Bacillota</taxon>
        <taxon>Bacilli</taxon>
        <taxon>Bacillales</taxon>
        <taxon>Bacillaceae</taxon>
        <taxon>Lysinibacillus</taxon>
    </lineage>
</organism>
<keyword evidence="2" id="KW-0540">Nuclease</keyword>
<sequence length="177" mass="20797">MEWRDIPGYEGIYEASNTGQIRSKDEKVTHSVKHGRRVWKGRVLKQKVGKDKSCRVSLYKDKKEKTWLVHRLIAKTFIPEVEGKDYINHIDGNRLNNDVTNLEWCNHKENNNHAFDTGLIKTAKKVILVHKETHEPIYFRSMSRASTFLGYRDTYLANHVYEGKSEIDDYEIFLKAK</sequence>
<dbReference type="InterPro" id="IPR003615">
    <property type="entry name" value="HNH_nuc"/>
</dbReference>
<proteinExistence type="predicted"/>
<comment type="caution">
    <text evidence="2">The sequence shown here is derived from an EMBL/GenBank/DDBJ whole genome shotgun (WGS) entry which is preliminary data.</text>
</comment>
<evidence type="ECO:0000313" key="3">
    <source>
        <dbReference type="Proteomes" id="UP000308539"/>
    </source>
</evidence>
<protein>
    <submittedName>
        <fullName evidence="2">HNH endonuclease</fullName>
    </submittedName>
</protein>
<keyword evidence="2" id="KW-0255">Endonuclease</keyword>
<dbReference type="InterPro" id="IPR044925">
    <property type="entry name" value="His-Me_finger_sf"/>
</dbReference>
<keyword evidence="2" id="KW-0378">Hydrolase</keyword>
<dbReference type="EMBL" id="SZPV01000013">
    <property type="protein sequence ID" value="TKI66092.1"/>
    <property type="molecule type" value="Genomic_DNA"/>
</dbReference>
<dbReference type="SMART" id="SM00507">
    <property type="entry name" value="HNHc"/>
    <property type="match status" value="1"/>
</dbReference>